<feature type="transmembrane region" description="Helical" evidence="10">
    <location>
        <begin position="904"/>
        <end position="922"/>
    </location>
</feature>
<dbReference type="Gene3D" id="3.30.70.1430">
    <property type="entry name" value="Multidrug efflux transporter AcrB pore domain"/>
    <property type="match status" value="2"/>
</dbReference>
<keyword evidence="8 10" id="KW-0472">Membrane</keyword>
<keyword evidence="6 10" id="KW-0812">Transmembrane</keyword>
<dbReference type="SUPFAM" id="SSF56954">
    <property type="entry name" value="Outer membrane efflux proteins (OEP)"/>
    <property type="match status" value="1"/>
</dbReference>
<dbReference type="SUPFAM" id="SSF82714">
    <property type="entry name" value="Multidrug efflux transporter AcrB TolC docking domain, DN and DC subdomains"/>
    <property type="match status" value="2"/>
</dbReference>
<evidence type="ECO:0000256" key="10">
    <source>
        <dbReference type="SAM" id="Phobius"/>
    </source>
</evidence>
<evidence type="ECO:0000256" key="5">
    <source>
        <dbReference type="ARBA" id="ARBA00022475"/>
    </source>
</evidence>
<dbReference type="Gene3D" id="1.20.1600.10">
    <property type="entry name" value="Outer membrane efflux proteins (OEP)"/>
    <property type="match status" value="1"/>
</dbReference>
<keyword evidence="9" id="KW-0175">Coiled coil</keyword>
<dbReference type="PANTHER" id="PTHR32063">
    <property type="match status" value="1"/>
</dbReference>
<dbReference type="InterPro" id="IPR004763">
    <property type="entry name" value="CusA-like"/>
</dbReference>
<dbReference type="NCBIfam" id="TIGR00914">
    <property type="entry name" value="2A0601"/>
    <property type="match status" value="1"/>
</dbReference>
<dbReference type="GO" id="GO:0042910">
    <property type="term" value="F:xenobiotic transmembrane transporter activity"/>
    <property type="evidence" value="ECO:0007669"/>
    <property type="project" value="TreeGrafter"/>
</dbReference>
<dbReference type="Gene3D" id="1.20.1640.10">
    <property type="entry name" value="Multidrug efflux transporter AcrB transmembrane domain"/>
    <property type="match status" value="2"/>
</dbReference>
<comment type="similarity">
    <text evidence="3">Belongs to the resistance-nodulation-cell division (RND) (TC 2.A.6) family.</text>
</comment>
<dbReference type="InterPro" id="IPR027463">
    <property type="entry name" value="AcrB_DN_DC_subdom"/>
</dbReference>
<dbReference type="PANTHER" id="PTHR32063:SF24">
    <property type="entry name" value="CATION EFFLUX SYSTEM (ACRB_ACRD_ACRF FAMILY)"/>
    <property type="match status" value="1"/>
</dbReference>
<dbReference type="EMBL" id="CP009928">
    <property type="protein sequence ID" value="AKK74134.1"/>
    <property type="molecule type" value="Genomic_DNA"/>
</dbReference>
<evidence type="ECO:0000256" key="7">
    <source>
        <dbReference type="ARBA" id="ARBA00022989"/>
    </source>
</evidence>
<feature type="coiled-coil region" evidence="9">
    <location>
        <begin position="1214"/>
        <end position="1248"/>
    </location>
</feature>
<evidence type="ECO:0000256" key="8">
    <source>
        <dbReference type="ARBA" id="ARBA00023136"/>
    </source>
</evidence>
<dbReference type="PATRIC" id="fig|1324352.5.peg.3628"/>
<dbReference type="SUPFAM" id="SSF82693">
    <property type="entry name" value="Multidrug efflux transporter AcrB pore domain, PN1, PN2, PC1 and PC2 subdomains"/>
    <property type="match status" value="3"/>
</dbReference>
<feature type="transmembrane region" description="Helical" evidence="10">
    <location>
        <begin position="542"/>
        <end position="559"/>
    </location>
</feature>
<protein>
    <submittedName>
        <fullName evidence="11">Acriflavine resistance protein B</fullName>
    </submittedName>
</protein>
<dbReference type="RefSeq" id="WP_053328821.1">
    <property type="nucleotide sequence ID" value="NZ_CP009928.1"/>
</dbReference>
<accession>A0A0G3M5L8</accession>
<dbReference type="InterPro" id="IPR001036">
    <property type="entry name" value="Acrflvin-R"/>
</dbReference>
<dbReference type="InterPro" id="IPR003423">
    <property type="entry name" value="OMP_efflux"/>
</dbReference>
<evidence type="ECO:0000256" key="2">
    <source>
        <dbReference type="ARBA" id="ARBA00007613"/>
    </source>
</evidence>
<organism evidence="11 12">
    <name type="scientific">Chryseobacterium gallinarum</name>
    <dbReference type="NCBI Taxonomy" id="1324352"/>
    <lineage>
        <taxon>Bacteria</taxon>
        <taxon>Pseudomonadati</taxon>
        <taxon>Bacteroidota</taxon>
        <taxon>Flavobacteriia</taxon>
        <taxon>Flavobacteriales</taxon>
        <taxon>Weeksellaceae</taxon>
        <taxon>Chryseobacterium group</taxon>
        <taxon>Chryseobacterium</taxon>
    </lineage>
</organism>
<dbReference type="Gene3D" id="3.30.70.1440">
    <property type="entry name" value="Multidrug efflux transporter AcrB pore domain"/>
    <property type="match status" value="1"/>
</dbReference>
<dbReference type="GO" id="GO:0008324">
    <property type="term" value="F:monoatomic cation transmembrane transporter activity"/>
    <property type="evidence" value="ECO:0007669"/>
    <property type="project" value="InterPro"/>
</dbReference>
<dbReference type="GO" id="GO:0005886">
    <property type="term" value="C:plasma membrane"/>
    <property type="evidence" value="ECO:0007669"/>
    <property type="project" value="UniProtKB-SubCell"/>
</dbReference>
<feature type="transmembrane region" description="Helical" evidence="10">
    <location>
        <begin position="344"/>
        <end position="361"/>
    </location>
</feature>
<dbReference type="KEGG" id="cgn:OK18_17340"/>
<dbReference type="Pfam" id="PF00873">
    <property type="entry name" value="ACR_tran"/>
    <property type="match status" value="1"/>
</dbReference>
<sequence length="1445" mass="160053">MLNKIIEFSVKNKLIIALCTTGLILFGVYETTKLPIDAQPDITNNQVQIITTAPSYGAADIERLVTFPIEQATSNISGITELRSFSRFGLSLVTVVFDDNTDVYWARQQVQERLQLVQENIPEGIGKPELGPISTGLGEIFQYVVRAKKGYENVYDETALRTIQDWVVRRQLLGTKGVADVSSFGGKLKQYEIAINPNQLQAYNININDVFAALEKNNQNTGGAYIEKQETVLFIRSEGLLGSTEDIGNIQVSETKDGIPVLIKDVASVKTGYATRYGAMTYNDTGEVSGAIVLMLKGENANKVIANIKQRLEKIQDSLPEGVVIEPFLDRAKMVNNTISTVKTNLMEGALIVVFILVVFLGNFRAGLLVASVIPLSMLFAIIMMNIFGVGGNLMSLGALDFGLIVDGAVIIVEAVLHQLAHKKHFGPDNRLTKKEMDGQVSGSATKMVNSAVFGQIIILIVYLPIFTLQGIEGKMFKPMAQTVAFALIGAFLLSLTYIPMMSSLVLSRKKKEKENISDKVMAKVEAGHQKLLMKALKYRKTIILSVLVLFAGAVFTLSRMGGEFIPSLEEGDFAVEMRILQGSNINETKKVTTQAANILLKQFPEIEKVVTKIGSAEIPTEPMPMDAGDMIIVLKPKKEWTSATSFPELSKKMSDALKVIPGLTTGFQFPVQMRFNELMTGARQDVVCKIYGEDLDSLASYARQLGSIINTVKGAQDLYLEPVVGAPQVVIDYNRSELSRYNISVAEINRVINMAFAGQTAGALYEGEKKFDIVVRMDNAYKKDINSIRNLLVPTSSGEQIPLSQLAKVELKNSPNQIQREDTKRRIVVGFNVRGRDVQSIVEELQQKAGKKLKLSPGYTISYGGAFENLNEAKARLGVAVPISLVMIFLLLFFAFGSVKHSLLIYTAIPLSAIGGVYFLALRGMPFSISAGVGFIALFGVAVLNGIVLISEFNRLKHNGITNTGRIVLMGTRIRLRPVLMTAFVASLGFLPMALSNGAGAEVQRPLATVVIGGLMLATLLTLFVLPILYVVFEHINKDKMKFPKTTNYKKLSVFLLLMSFGGMQAQENISYGQALEKALQQNGTLKTTKLISEYQEKLKASYLDIPQLEVTGGFGQIQGEETDNSLAISQRFSFPTVYSKRKQMLDAEWTASVINQNLTKAQLIKEVTDVFYRILVLQEKKQVLGYISQLYNNFADKAGLRLKKGEANILEESTAEIQKEQIKIQLNNLENDLNIARLQLQLLLQSEKAYQPVSDKAVMDINLQISEDMVKQHPELQYLQQQIKVGEAEVQLEKSKLLPELLLGYTNQSMKNINNNRFNSVQIGVGIPLFTKGQRALAKAAQAKIAISENEYHRKEIELKNRLSQQVSNYANQQKIIENYEQKQLPKSETILKTAQKQMDVGEIDYLSWVILVNQAVKTKADYIDQLEKLNQIGAELNFLLSK</sequence>
<feature type="transmembrane region" description="Helical" evidence="10">
    <location>
        <begin position="484"/>
        <end position="507"/>
    </location>
</feature>
<feature type="transmembrane region" description="Helical" evidence="10">
    <location>
        <begin position="878"/>
        <end position="897"/>
    </location>
</feature>
<feature type="transmembrane region" description="Helical" evidence="10">
    <location>
        <begin position="928"/>
        <end position="951"/>
    </location>
</feature>
<feature type="transmembrane region" description="Helical" evidence="10">
    <location>
        <begin position="1008"/>
        <end position="1034"/>
    </location>
</feature>
<dbReference type="Gene3D" id="3.30.2090.10">
    <property type="entry name" value="Multidrug efflux transporter AcrB TolC docking domain, DN and DC subdomains"/>
    <property type="match status" value="2"/>
</dbReference>
<keyword evidence="5" id="KW-1003">Cell membrane</keyword>
<evidence type="ECO:0000313" key="12">
    <source>
        <dbReference type="Proteomes" id="UP000035213"/>
    </source>
</evidence>
<comment type="subcellular location">
    <subcellularLocation>
        <location evidence="1">Cell membrane</location>
        <topology evidence="1">Multi-pass membrane protein</topology>
    </subcellularLocation>
</comment>
<keyword evidence="7 10" id="KW-1133">Transmembrane helix</keyword>
<evidence type="ECO:0000256" key="4">
    <source>
        <dbReference type="ARBA" id="ARBA00022448"/>
    </source>
</evidence>
<dbReference type="Gene3D" id="3.30.70.1320">
    <property type="entry name" value="Multidrug efflux transporter AcrB pore domain like"/>
    <property type="match status" value="1"/>
</dbReference>
<evidence type="ECO:0000256" key="1">
    <source>
        <dbReference type="ARBA" id="ARBA00004651"/>
    </source>
</evidence>
<keyword evidence="4" id="KW-0813">Transport</keyword>
<feature type="transmembrane region" description="Helical" evidence="10">
    <location>
        <begin position="977"/>
        <end position="996"/>
    </location>
</feature>
<gene>
    <name evidence="11" type="ORF">OK18_17340</name>
</gene>
<dbReference type="PRINTS" id="PR00702">
    <property type="entry name" value="ACRIFLAVINRP"/>
</dbReference>
<feature type="transmembrane region" description="Helical" evidence="10">
    <location>
        <begin position="452"/>
        <end position="472"/>
    </location>
</feature>
<evidence type="ECO:0000313" key="11">
    <source>
        <dbReference type="EMBL" id="AKK74134.1"/>
    </source>
</evidence>
<feature type="transmembrane region" description="Helical" evidence="10">
    <location>
        <begin position="368"/>
        <end position="388"/>
    </location>
</feature>
<dbReference type="Pfam" id="PF02321">
    <property type="entry name" value="OEP"/>
    <property type="match status" value="1"/>
</dbReference>
<dbReference type="GO" id="GO:0015562">
    <property type="term" value="F:efflux transmembrane transporter activity"/>
    <property type="evidence" value="ECO:0007669"/>
    <property type="project" value="InterPro"/>
</dbReference>
<feature type="transmembrane region" description="Helical" evidence="10">
    <location>
        <begin position="394"/>
        <end position="417"/>
    </location>
</feature>
<dbReference type="Proteomes" id="UP000035213">
    <property type="component" value="Chromosome"/>
</dbReference>
<reference evidence="11 12" key="1">
    <citation type="submission" date="2014-11" db="EMBL/GenBank/DDBJ databases">
        <authorList>
            <person name="Park G.-S."/>
            <person name="Hong S.-J."/>
            <person name="Jung B.K."/>
            <person name="Khan A.R."/>
            <person name="Kwak Y."/>
            <person name="Shin J.-H."/>
        </authorList>
    </citation>
    <scope>NUCLEOTIDE SEQUENCE [LARGE SCALE GENOMIC DNA]</scope>
    <source>
        <strain evidence="11 12">DSM 27622</strain>
    </source>
</reference>
<name>A0A0G3M5L8_CHRGL</name>
<dbReference type="SUPFAM" id="SSF82866">
    <property type="entry name" value="Multidrug efflux transporter AcrB transmembrane domain"/>
    <property type="match status" value="2"/>
</dbReference>
<proteinExistence type="inferred from homology"/>
<dbReference type="STRING" id="1324352.OK18_17340"/>
<comment type="similarity">
    <text evidence="2">Belongs to the outer membrane factor (OMF) (TC 1.B.17) family.</text>
</comment>
<evidence type="ECO:0000256" key="3">
    <source>
        <dbReference type="ARBA" id="ARBA00010942"/>
    </source>
</evidence>
<feature type="coiled-coil region" evidence="9">
    <location>
        <begin position="1340"/>
        <end position="1385"/>
    </location>
</feature>
<dbReference type="OrthoDB" id="9758757at2"/>
<evidence type="ECO:0000256" key="9">
    <source>
        <dbReference type="SAM" id="Coils"/>
    </source>
</evidence>
<evidence type="ECO:0000256" key="6">
    <source>
        <dbReference type="ARBA" id="ARBA00022692"/>
    </source>
</evidence>